<dbReference type="InterPro" id="IPR036390">
    <property type="entry name" value="WH_DNA-bd_sf"/>
</dbReference>
<evidence type="ECO:0000256" key="2">
    <source>
        <dbReference type="ARBA" id="ARBA00023015"/>
    </source>
</evidence>
<evidence type="ECO:0000256" key="5">
    <source>
        <dbReference type="ARBA" id="ARBA00058938"/>
    </source>
</evidence>
<dbReference type="InterPro" id="IPR036388">
    <property type="entry name" value="WH-like_DNA-bd_sf"/>
</dbReference>
<keyword evidence="1" id="KW-0319">Glycerol metabolism</keyword>
<comment type="caution">
    <text evidence="9">The sequence shown here is derived from an EMBL/GenBank/DDBJ whole genome shotgun (WGS) entry which is preliminary data.</text>
</comment>
<accession>A0A6P2BSK9</accession>
<organism evidence="9 10">
    <name type="scientific">Trebonia kvetii</name>
    <dbReference type="NCBI Taxonomy" id="2480626"/>
    <lineage>
        <taxon>Bacteria</taxon>
        <taxon>Bacillati</taxon>
        <taxon>Actinomycetota</taxon>
        <taxon>Actinomycetes</taxon>
        <taxon>Streptosporangiales</taxon>
        <taxon>Treboniaceae</taxon>
        <taxon>Trebonia</taxon>
    </lineage>
</organism>
<dbReference type="AlphaFoldDB" id="A0A6P2BSK9"/>
<evidence type="ECO:0000259" key="8">
    <source>
        <dbReference type="PROSITE" id="PS51078"/>
    </source>
</evidence>
<evidence type="ECO:0000256" key="1">
    <source>
        <dbReference type="ARBA" id="ARBA00022798"/>
    </source>
</evidence>
<reference evidence="9 10" key="1">
    <citation type="submission" date="2018-11" db="EMBL/GenBank/DDBJ databases">
        <title>Trebonia kvetii gen.nov., sp.nov., a novel acidophilic actinobacterium, and proposal of the new actinobacterial family Treboniaceae fam. nov.</title>
        <authorList>
            <person name="Rapoport D."/>
            <person name="Sagova-Mareckova M."/>
            <person name="Sedlacek I."/>
            <person name="Provaznik J."/>
            <person name="Kralova S."/>
            <person name="Pavlinic D."/>
            <person name="Benes V."/>
            <person name="Kopecky J."/>
        </authorList>
    </citation>
    <scope>NUCLEOTIDE SEQUENCE [LARGE SCALE GENOMIC DNA]</scope>
    <source>
        <strain evidence="9 10">15Tr583</strain>
    </source>
</reference>
<dbReference type="PROSITE" id="PS51078">
    <property type="entry name" value="ICLR_ED"/>
    <property type="match status" value="1"/>
</dbReference>
<evidence type="ECO:0000256" key="4">
    <source>
        <dbReference type="ARBA" id="ARBA00023163"/>
    </source>
</evidence>
<dbReference type="EMBL" id="RPFW01000009">
    <property type="protein sequence ID" value="TVZ00253.1"/>
    <property type="molecule type" value="Genomic_DNA"/>
</dbReference>
<dbReference type="FunFam" id="1.10.10.10:FF:000056">
    <property type="entry name" value="IclR family transcriptional regulator"/>
    <property type="match status" value="1"/>
</dbReference>
<dbReference type="SUPFAM" id="SSF55781">
    <property type="entry name" value="GAF domain-like"/>
    <property type="match status" value="1"/>
</dbReference>
<dbReference type="RefSeq" id="WP_145860901.1">
    <property type="nucleotide sequence ID" value="NZ_RPFW01000009.1"/>
</dbReference>
<evidence type="ECO:0000313" key="9">
    <source>
        <dbReference type="EMBL" id="TVZ00253.1"/>
    </source>
</evidence>
<dbReference type="SUPFAM" id="SSF46785">
    <property type="entry name" value="Winged helix' DNA-binding domain"/>
    <property type="match status" value="1"/>
</dbReference>
<dbReference type="PROSITE" id="PS51077">
    <property type="entry name" value="HTH_ICLR"/>
    <property type="match status" value="1"/>
</dbReference>
<feature type="domain" description="IclR-ED" evidence="8">
    <location>
        <begin position="78"/>
        <end position="255"/>
    </location>
</feature>
<dbReference type="PANTHER" id="PTHR30136:SF24">
    <property type="entry name" value="HTH-TYPE TRANSCRIPTIONAL REPRESSOR ALLR"/>
    <property type="match status" value="1"/>
</dbReference>
<dbReference type="PANTHER" id="PTHR30136">
    <property type="entry name" value="HELIX-TURN-HELIX TRANSCRIPTIONAL REGULATOR, ICLR FAMILY"/>
    <property type="match status" value="1"/>
</dbReference>
<dbReference type="GO" id="GO:0003677">
    <property type="term" value="F:DNA binding"/>
    <property type="evidence" value="ECO:0007669"/>
    <property type="project" value="UniProtKB-KW"/>
</dbReference>
<protein>
    <recommendedName>
        <fullName evidence="6">Glycerol operon regulatory protein</fullName>
    </recommendedName>
</protein>
<keyword evidence="3" id="KW-0238">DNA-binding</keyword>
<dbReference type="InterPro" id="IPR014757">
    <property type="entry name" value="Tscrpt_reg_IclR_C"/>
</dbReference>
<sequence length="255" mass="25932">MTEDGRPGRGGGPGGVQSLHRALDVLEALSAAGGTASLSDLAAACRLPLPTLHRLAATLAGRGYLRQLPDRRYCLGSRLVPLGGAAHALLGERALPVLGRLAELTGESANLAVLTQGSAEYVAQATGSHAMRIFTEVGNRVALHCTGVGKALLASVPAAQTRRLIEAAALTARTPTTITDPAALHAEIALIRTRGYALDEGEMEIGVRCVAVGIPGALPMAVSVSGPASRMSDELVGTAVSALRAASADLAARLS</sequence>
<dbReference type="GO" id="GO:0003700">
    <property type="term" value="F:DNA-binding transcription factor activity"/>
    <property type="evidence" value="ECO:0007669"/>
    <property type="project" value="TreeGrafter"/>
</dbReference>
<dbReference type="GO" id="GO:0006071">
    <property type="term" value="P:glycerol metabolic process"/>
    <property type="evidence" value="ECO:0007669"/>
    <property type="project" value="UniProtKB-KW"/>
</dbReference>
<evidence type="ECO:0000256" key="3">
    <source>
        <dbReference type="ARBA" id="ARBA00023125"/>
    </source>
</evidence>
<evidence type="ECO:0000256" key="6">
    <source>
        <dbReference type="ARBA" id="ARBA00070406"/>
    </source>
</evidence>
<dbReference type="InterPro" id="IPR050707">
    <property type="entry name" value="HTH_MetabolicPath_Reg"/>
</dbReference>
<dbReference type="GO" id="GO:0045892">
    <property type="term" value="P:negative regulation of DNA-templated transcription"/>
    <property type="evidence" value="ECO:0007669"/>
    <property type="project" value="TreeGrafter"/>
</dbReference>
<dbReference type="InterPro" id="IPR005471">
    <property type="entry name" value="Tscrpt_reg_IclR_N"/>
</dbReference>
<proteinExistence type="predicted"/>
<dbReference type="OrthoDB" id="8479143at2"/>
<dbReference type="SMART" id="SM00346">
    <property type="entry name" value="HTH_ICLR"/>
    <property type="match status" value="1"/>
</dbReference>
<dbReference type="Proteomes" id="UP000460272">
    <property type="component" value="Unassembled WGS sequence"/>
</dbReference>
<dbReference type="InterPro" id="IPR029016">
    <property type="entry name" value="GAF-like_dom_sf"/>
</dbReference>
<dbReference type="Gene3D" id="1.10.10.10">
    <property type="entry name" value="Winged helix-like DNA-binding domain superfamily/Winged helix DNA-binding domain"/>
    <property type="match status" value="1"/>
</dbReference>
<evidence type="ECO:0000313" key="10">
    <source>
        <dbReference type="Proteomes" id="UP000460272"/>
    </source>
</evidence>
<dbReference type="Pfam" id="PF01614">
    <property type="entry name" value="IclR_C"/>
    <property type="match status" value="1"/>
</dbReference>
<name>A0A6P2BSK9_9ACTN</name>
<evidence type="ECO:0000259" key="7">
    <source>
        <dbReference type="PROSITE" id="PS51077"/>
    </source>
</evidence>
<dbReference type="Pfam" id="PF09339">
    <property type="entry name" value="HTH_IclR"/>
    <property type="match status" value="1"/>
</dbReference>
<keyword evidence="4" id="KW-0804">Transcription</keyword>
<feature type="domain" description="HTH iclR-type" evidence="7">
    <location>
        <begin position="16"/>
        <end position="77"/>
    </location>
</feature>
<gene>
    <name evidence="9" type="ORF">EAS64_36990</name>
</gene>
<keyword evidence="10" id="KW-1185">Reference proteome</keyword>
<comment type="function">
    <text evidence="5">May be an activator protein for the gylABX operon.</text>
</comment>
<keyword evidence="2" id="KW-0805">Transcription regulation</keyword>
<dbReference type="Gene3D" id="3.30.450.40">
    <property type="match status" value="1"/>
</dbReference>